<organism evidence="2 3">
    <name type="scientific">Portunus trituberculatus</name>
    <name type="common">Swimming crab</name>
    <name type="synonym">Neptunus trituberculatus</name>
    <dbReference type="NCBI Taxonomy" id="210409"/>
    <lineage>
        <taxon>Eukaryota</taxon>
        <taxon>Metazoa</taxon>
        <taxon>Ecdysozoa</taxon>
        <taxon>Arthropoda</taxon>
        <taxon>Crustacea</taxon>
        <taxon>Multicrustacea</taxon>
        <taxon>Malacostraca</taxon>
        <taxon>Eumalacostraca</taxon>
        <taxon>Eucarida</taxon>
        <taxon>Decapoda</taxon>
        <taxon>Pleocyemata</taxon>
        <taxon>Brachyura</taxon>
        <taxon>Eubrachyura</taxon>
        <taxon>Portunoidea</taxon>
        <taxon>Portunidae</taxon>
        <taxon>Portuninae</taxon>
        <taxon>Portunus</taxon>
    </lineage>
</organism>
<keyword evidence="3" id="KW-1185">Reference proteome</keyword>
<protein>
    <submittedName>
        <fullName evidence="2">Uncharacterized protein</fullName>
    </submittedName>
</protein>
<evidence type="ECO:0000313" key="2">
    <source>
        <dbReference type="EMBL" id="MPC57359.1"/>
    </source>
</evidence>
<feature type="region of interest" description="Disordered" evidence="1">
    <location>
        <begin position="31"/>
        <end position="67"/>
    </location>
</feature>
<comment type="caution">
    <text evidence="2">The sequence shown here is derived from an EMBL/GenBank/DDBJ whole genome shotgun (WGS) entry which is preliminary data.</text>
</comment>
<dbReference type="Proteomes" id="UP000324222">
    <property type="component" value="Unassembled WGS sequence"/>
</dbReference>
<accession>A0A5B7GIM5</accession>
<evidence type="ECO:0000313" key="3">
    <source>
        <dbReference type="Proteomes" id="UP000324222"/>
    </source>
</evidence>
<sequence>MISATHVVPKEVREALHSAPLLPPHSFKVRKGEHQAALELNPAANPPPSQQPPSHTATQPPRPSHPS</sequence>
<dbReference type="EMBL" id="VSRR010014722">
    <property type="protein sequence ID" value="MPC57359.1"/>
    <property type="molecule type" value="Genomic_DNA"/>
</dbReference>
<proteinExistence type="predicted"/>
<reference evidence="2 3" key="1">
    <citation type="submission" date="2019-05" db="EMBL/GenBank/DDBJ databases">
        <title>Another draft genome of Portunus trituberculatus and its Hox gene families provides insights of decapod evolution.</title>
        <authorList>
            <person name="Jeong J.-H."/>
            <person name="Song I."/>
            <person name="Kim S."/>
            <person name="Choi T."/>
            <person name="Kim D."/>
            <person name="Ryu S."/>
            <person name="Kim W."/>
        </authorList>
    </citation>
    <scope>NUCLEOTIDE SEQUENCE [LARGE SCALE GENOMIC DNA]</scope>
    <source>
        <tissue evidence="2">Muscle</tissue>
    </source>
</reference>
<dbReference type="AlphaFoldDB" id="A0A5B7GIM5"/>
<gene>
    <name evidence="2" type="ORF">E2C01_051338</name>
</gene>
<evidence type="ECO:0000256" key="1">
    <source>
        <dbReference type="SAM" id="MobiDB-lite"/>
    </source>
</evidence>
<name>A0A5B7GIM5_PORTR</name>